<dbReference type="EMBL" id="JAHWGI010001056">
    <property type="protein sequence ID" value="KAK3921946.1"/>
    <property type="molecule type" value="Genomic_DNA"/>
</dbReference>
<evidence type="ECO:0000313" key="4">
    <source>
        <dbReference type="Proteomes" id="UP001219518"/>
    </source>
</evidence>
<keyword evidence="1 2" id="KW-0732">Signal</keyword>
<keyword evidence="4" id="KW-1185">Reference proteome</keyword>
<reference evidence="3" key="2">
    <citation type="journal article" date="2023" name="BMC Genomics">
        <title>Pest status, molecular evolution, and epigenetic factors derived from the genome assembly of Frankliniella fusca, a thysanopteran phytovirus vector.</title>
        <authorList>
            <person name="Catto M.A."/>
            <person name="Labadie P.E."/>
            <person name="Jacobson A.L."/>
            <person name="Kennedy G.G."/>
            <person name="Srinivasan R."/>
            <person name="Hunt B.G."/>
        </authorList>
    </citation>
    <scope>NUCLEOTIDE SEQUENCE</scope>
    <source>
        <strain evidence="3">PL_HMW_Pooled</strain>
    </source>
</reference>
<proteinExistence type="predicted"/>
<feature type="chain" id="PRO_5041950030" evidence="2">
    <location>
        <begin position="22"/>
        <end position="210"/>
    </location>
</feature>
<evidence type="ECO:0000313" key="3">
    <source>
        <dbReference type="EMBL" id="KAK3921946.1"/>
    </source>
</evidence>
<dbReference type="Proteomes" id="UP001219518">
    <property type="component" value="Unassembled WGS sequence"/>
</dbReference>
<sequence length="210" mass="23477">MRLVTAAAAALALSALHVIRLGGCDSRASSLLAPRRRPGKGLRPATRLVLEIPVMEGCRNVPENAVVFKNMSVGMVGKSDFVLNGGFEITREAKDIGEVQIEFTKCREQQSANTCEHFQTWRFNKGVCSLLFKPNTMWSRFHDYVAPRPTCPVKVGQYTIRNATLDMKTLQSLPLPLEGNVWFVKFSQIEPSGKVHTCTDTELRFHRAKD</sequence>
<organism evidence="3 4">
    <name type="scientific">Frankliniella fusca</name>
    <dbReference type="NCBI Taxonomy" id="407009"/>
    <lineage>
        <taxon>Eukaryota</taxon>
        <taxon>Metazoa</taxon>
        <taxon>Ecdysozoa</taxon>
        <taxon>Arthropoda</taxon>
        <taxon>Hexapoda</taxon>
        <taxon>Insecta</taxon>
        <taxon>Pterygota</taxon>
        <taxon>Neoptera</taxon>
        <taxon>Paraneoptera</taxon>
        <taxon>Thysanoptera</taxon>
        <taxon>Terebrantia</taxon>
        <taxon>Thripoidea</taxon>
        <taxon>Thripidae</taxon>
        <taxon>Frankliniella</taxon>
    </lineage>
</organism>
<dbReference type="AlphaFoldDB" id="A0AAE1HJR1"/>
<evidence type="ECO:0000256" key="1">
    <source>
        <dbReference type="ARBA" id="ARBA00022729"/>
    </source>
</evidence>
<accession>A0AAE1HJR1</accession>
<dbReference type="Gene3D" id="2.70.220.10">
    <property type="entry name" value="Ganglioside GM2 activator"/>
    <property type="match status" value="1"/>
</dbReference>
<evidence type="ECO:0000256" key="2">
    <source>
        <dbReference type="SAM" id="SignalP"/>
    </source>
</evidence>
<name>A0AAE1HJR1_9NEOP</name>
<feature type="signal peptide" evidence="2">
    <location>
        <begin position="1"/>
        <end position="21"/>
    </location>
</feature>
<gene>
    <name evidence="3" type="ORF">KUF71_011122</name>
</gene>
<protein>
    <submittedName>
        <fullName evidence="3">Oxidoreductase YeiQ</fullName>
    </submittedName>
</protein>
<reference evidence="3" key="1">
    <citation type="submission" date="2021-07" db="EMBL/GenBank/DDBJ databases">
        <authorList>
            <person name="Catto M.A."/>
            <person name="Jacobson A."/>
            <person name="Kennedy G."/>
            <person name="Labadie P."/>
            <person name="Hunt B.G."/>
            <person name="Srinivasan R."/>
        </authorList>
    </citation>
    <scope>NUCLEOTIDE SEQUENCE</scope>
    <source>
        <strain evidence="3">PL_HMW_Pooled</strain>
        <tissue evidence="3">Head</tissue>
    </source>
</reference>
<dbReference type="InterPro" id="IPR036846">
    <property type="entry name" value="GM2-AP_sf"/>
</dbReference>
<comment type="caution">
    <text evidence="3">The sequence shown here is derived from an EMBL/GenBank/DDBJ whole genome shotgun (WGS) entry which is preliminary data.</text>
</comment>